<gene>
    <name evidence="13" type="ORF">SAMN02910314_01444</name>
</gene>
<dbReference type="Gene3D" id="1.20.120.1760">
    <property type="match status" value="1"/>
</dbReference>
<evidence type="ECO:0000313" key="13">
    <source>
        <dbReference type="EMBL" id="SEO87115.1"/>
    </source>
</evidence>
<dbReference type="EMBL" id="FOEC01000009">
    <property type="protein sequence ID" value="SEO87115.1"/>
    <property type="molecule type" value="Genomic_DNA"/>
</dbReference>
<evidence type="ECO:0000256" key="10">
    <source>
        <dbReference type="ARBA" id="ARBA00023264"/>
    </source>
</evidence>
<protein>
    <submittedName>
        <fullName evidence="13">CDP-diacylglycerol--glycerol-3-phosphate 3-phosphatidyltransferase</fullName>
    </submittedName>
</protein>
<evidence type="ECO:0000256" key="6">
    <source>
        <dbReference type="ARBA" id="ARBA00022989"/>
    </source>
</evidence>
<dbReference type="Pfam" id="PF01066">
    <property type="entry name" value="CDP-OH_P_transf"/>
    <property type="match status" value="1"/>
</dbReference>
<keyword evidence="8 12" id="KW-0472">Membrane</keyword>
<dbReference type="RefSeq" id="WP_066662455.1">
    <property type="nucleotide sequence ID" value="NZ_CP011402.1"/>
</dbReference>
<evidence type="ECO:0000256" key="1">
    <source>
        <dbReference type="ARBA" id="ARBA00004141"/>
    </source>
</evidence>
<evidence type="ECO:0000256" key="7">
    <source>
        <dbReference type="ARBA" id="ARBA00023098"/>
    </source>
</evidence>
<dbReference type="InterPro" id="IPR000462">
    <property type="entry name" value="CDP-OH_P_trans"/>
</dbReference>
<dbReference type="AlphaFoldDB" id="A0A172RYC8"/>
<proteinExistence type="inferred from homology"/>
<keyword evidence="4 11" id="KW-0808">Transferase</keyword>
<dbReference type="STRING" id="79604.AAY81_05640"/>
<organism evidence="13 14">
    <name type="scientific">Denitrobacterium detoxificans</name>
    <dbReference type="NCBI Taxonomy" id="79604"/>
    <lineage>
        <taxon>Bacteria</taxon>
        <taxon>Bacillati</taxon>
        <taxon>Actinomycetota</taxon>
        <taxon>Coriobacteriia</taxon>
        <taxon>Eggerthellales</taxon>
        <taxon>Eggerthellaceae</taxon>
        <taxon>Denitrobacterium</taxon>
    </lineage>
</organism>
<evidence type="ECO:0000256" key="12">
    <source>
        <dbReference type="SAM" id="Phobius"/>
    </source>
</evidence>
<evidence type="ECO:0000256" key="8">
    <source>
        <dbReference type="ARBA" id="ARBA00023136"/>
    </source>
</evidence>
<name>A0A172RYC8_9ACTN</name>
<keyword evidence="6 12" id="KW-1133">Transmembrane helix</keyword>
<reference evidence="14" key="1">
    <citation type="submission" date="2016-10" db="EMBL/GenBank/DDBJ databases">
        <authorList>
            <person name="Varghese N."/>
        </authorList>
    </citation>
    <scope>NUCLEOTIDE SEQUENCE [LARGE SCALE GENOMIC DNA]</scope>
    <source>
        <strain evidence="14">DSM 21843</strain>
    </source>
</reference>
<keyword evidence="7" id="KW-0443">Lipid metabolism</keyword>
<dbReference type="InterPro" id="IPR050324">
    <property type="entry name" value="CDP-alcohol_PTase-I"/>
</dbReference>
<keyword evidence="5 12" id="KW-0812">Transmembrane</keyword>
<evidence type="ECO:0000256" key="11">
    <source>
        <dbReference type="RuleBase" id="RU003750"/>
    </source>
</evidence>
<feature type="transmembrane region" description="Helical" evidence="12">
    <location>
        <begin position="136"/>
        <end position="160"/>
    </location>
</feature>
<feature type="transmembrane region" description="Helical" evidence="12">
    <location>
        <begin position="104"/>
        <end position="124"/>
    </location>
</feature>
<dbReference type="PIRSF" id="PIRSF000847">
    <property type="entry name" value="Phos_ph_gly_syn"/>
    <property type="match status" value="1"/>
</dbReference>
<dbReference type="UniPathway" id="UPA00085"/>
<dbReference type="InterPro" id="IPR048254">
    <property type="entry name" value="CDP_ALCOHOL_P_TRANSF_CS"/>
</dbReference>
<evidence type="ECO:0000256" key="9">
    <source>
        <dbReference type="ARBA" id="ARBA00023209"/>
    </source>
</evidence>
<sequence>MTQENDIIKGTPENPSDAIITLPNAVSFVRLCMIPAFFVMLMQGNNIAATALFAIAACTDFLDGQIARRTNRVTKLGRMLDPAVDRLLMILGVLGVYLTGRIPLWIIALVLGRDIVLMAGYAILLKRWKVRVDVIYPGKVATTFFFIGFAGLVLNAPLIPGLGWCDIAWLPGFNGTSVCWAIWFIYAGLLLGAYSTTYYVREALRKLSAARKAERS</sequence>
<comment type="similarity">
    <text evidence="2 11">Belongs to the CDP-alcohol phosphatidyltransferase class-I family.</text>
</comment>
<dbReference type="KEGG" id="ddt:AAY81_05640"/>
<dbReference type="PATRIC" id="fig|79604.3.peg.1138"/>
<dbReference type="PROSITE" id="PS00379">
    <property type="entry name" value="CDP_ALCOHOL_P_TRANSF"/>
    <property type="match status" value="1"/>
</dbReference>
<keyword evidence="14" id="KW-1185">Reference proteome</keyword>
<dbReference type="InterPro" id="IPR004570">
    <property type="entry name" value="Phosphatidylglycerol_P_synth"/>
</dbReference>
<dbReference type="GO" id="GO:0016020">
    <property type="term" value="C:membrane"/>
    <property type="evidence" value="ECO:0007669"/>
    <property type="project" value="UniProtKB-SubCell"/>
</dbReference>
<dbReference type="PANTHER" id="PTHR14269">
    <property type="entry name" value="CDP-DIACYLGLYCEROL--GLYCEROL-3-PHOSPHATE 3-PHOSPHATIDYLTRANSFERASE-RELATED"/>
    <property type="match status" value="1"/>
</dbReference>
<evidence type="ECO:0000313" key="14">
    <source>
        <dbReference type="Proteomes" id="UP000182975"/>
    </source>
</evidence>
<dbReference type="OrthoDB" id="9796672at2"/>
<dbReference type="GO" id="GO:0046474">
    <property type="term" value="P:glycerophospholipid biosynthetic process"/>
    <property type="evidence" value="ECO:0007669"/>
    <property type="project" value="TreeGrafter"/>
</dbReference>
<keyword evidence="3" id="KW-0444">Lipid biosynthesis</keyword>
<dbReference type="PANTHER" id="PTHR14269:SF62">
    <property type="entry name" value="CDP-DIACYLGLYCEROL--GLYCEROL-3-PHOSPHATE 3-PHOSPHATIDYLTRANSFERASE 1, CHLOROPLASTIC"/>
    <property type="match status" value="1"/>
</dbReference>
<dbReference type="GO" id="GO:0008444">
    <property type="term" value="F:CDP-diacylglycerol-glycerol-3-phosphate 3-phosphatidyltransferase activity"/>
    <property type="evidence" value="ECO:0007669"/>
    <property type="project" value="InterPro"/>
</dbReference>
<evidence type="ECO:0000256" key="4">
    <source>
        <dbReference type="ARBA" id="ARBA00022679"/>
    </source>
</evidence>
<evidence type="ECO:0000256" key="5">
    <source>
        <dbReference type="ARBA" id="ARBA00022692"/>
    </source>
</evidence>
<dbReference type="Proteomes" id="UP000182975">
    <property type="component" value="Unassembled WGS sequence"/>
</dbReference>
<accession>A0A172RYC8</accession>
<feature type="transmembrane region" description="Helical" evidence="12">
    <location>
        <begin position="180"/>
        <end position="200"/>
    </location>
</feature>
<keyword evidence="10" id="KW-1208">Phospholipid metabolism</keyword>
<evidence type="ECO:0000256" key="2">
    <source>
        <dbReference type="ARBA" id="ARBA00010441"/>
    </source>
</evidence>
<comment type="subcellular location">
    <subcellularLocation>
        <location evidence="1">Membrane</location>
        <topology evidence="1">Multi-pass membrane protein</topology>
    </subcellularLocation>
</comment>
<evidence type="ECO:0000256" key="3">
    <source>
        <dbReference type="ARBA" id="ARBA00022516"/>
    </source>
</evidence>
<keyword evidence="9" id="KW-0594">Phospholipid biosynthesis</keyword>
<dbReference type="InterPro" id="IPR043130">
    <property type="entry name" value="CDP-OH_PTrfase_TM_dom"/>
</dbReference>